<dbReference type="Pfam" id="PF01926">
    <property type="entry name" value="MMR_HSR1"/>
    <property type="match status" value="1"/>
</dbReference>
<dbReference type="AlphaFoldDB" id="A0A814MF03"/>
<dbReference type="InterPro" id="IPR006073">
    <property type="entry name" value="GTP-bd"/>
</dbReference>
<protein>
    <recommendedName>
        <fullName evidence="1">G domain-containing protein</fullName>
    </recommendedName>
</protein>
<dbReference type="OrthoDB" id="188276at2759"/>
<name>A0A814MF03_9BILA</name>
<sequence>MVSVEIERRRQFLLQIAQELDITSEATSDEIVELYLQNPRFSAKFLKQIERTGNINRVLVIGQTGVGKSSLINLMAGEHVAPMSDSAVGCTFDFNVYQVEYNEEMYELIDTIGLNEGSKGTVTHKDALKKLVRFIKQNKRGFNCVIFVMAKGRVFDSFEKNYYLFYKSLLKEDIPALLYVGHCENDVPMSAWLNNSTNVEALASFAFAEKICGTTLEGGYFGDQLKILREETRVKMWSAVMAKMLDTPRKVDADLNMFKQVWNSICDFFGFNKKFLTDQFHAFIAYLKSLGVDDETLEEINSELH</sequence>
<evidence type="ECO:0000313" key="2">
    <source>
        <dbReference type="EMBL" id="CAF1077553.1"/>
    </source>
</evidence>
<dbReference type="Proteomes" id="UP000663829">
    <property type="component" value="Unassembled WGS sequence"/>
</dbReference>
<organism evidence="2 4">
    <name type="scientific">Didymodactylos carnosus</name>
    <dbReference type="NCBI Taxonomy" id="1234261"/>
    <lineage>
        <taxon>Eukaryota</taxon>
        <taxon>Metazoa</taxon>
        <taxon>Spiralia</taxon>
        <taxon>Gnathifera</taxon>
        <taxon>Rotifera</taxon>
        <taxon>Eurotatoria</taxon>
        <taxon>Bdelloidea</taxon>
        <taxon>Philodinida</taxon>
        <taxon>Philodinidae</taxon>
        <taxon>Didymodactylos</taxon>
    </lineage>
</organism>
<comment type="caution">
    <text evidence="2">The sequence shown here is derived from an EMBL/GenBank/DDBJ whole genome shotgun (WGS) entry which is preliminary data.</text>
</comment>
<dbReference type="SUPFAM" id="SSF52540">
    <property type="entry name" value="P-loop containing nucleoside triphosphate hydrolases"/>
    <property type="match status" value="1"/>
</dbReference>
<dbReference type="Gene3D" id="3.40.50.300">
    <property type="entry name" value="P-loop containing nucleotide triphosphate hydrolases"/>
    <property type="match status" value="1"/>
</dbReference>
<dbReference type="Proteomes" id="UP000681722">
    <property type="component" value="Unassembled WGS sequence"/>
</dbReference>
<dbReference type="CDD" id="cd00882">
    <property type="entry name" value="Ras_like_GTPase"/>
    <property type="match status" value="1"/>
</dbReference>
<dbReference type="EMBL" id="CAJNOQ010004878">
    <property type="protein sequence ID" value="CAF1077553.1"/>
    <property type="molecule type" value="Genomic_DNA"/>
</dbReference>
<proteinExistence type="predicted"/>
<dbReference type="InterPro" id="IPR027417">
    <property type="entry name" value="P-loop_NTPase"/>
</dbReference>
<feature type="domain" description="G" evidence="1">
    <location>
        <begin position="57"/>
        <end position="151"/>
    </location>
</feature>
<evidence type="ECO:0000259" key="1">
    <source>
        <dbReference type="Pfam" id="PF01926"/>
    </source>
</evidence>
<evidence type="ECO:0000313" key="3">
    <source>
        <dbReference type="EMBL" id="CAF3843843.1"/>
    </source>
</evidence>
<keyword evidence="4" id="KW-1185">Reference proteome</keyword>
<accession>A0A814MF03</accession>
<dbReference type="GO" id="GO:0005525">
    <property type="term" value="F:GTP binding"/>
    <property type="evidence" value="ECO:0007669"/>
    <property type="project" value="InterPro"/>
</dbReference>
<gene>
    <name evidence="2" type="ORF">GPM918_LOCUS17600</name>
    <name evidence="3" type="ORF">SRO942_LOCUS17597</name>
</gene>
<evidence type="ECO:0000313" key="4">
    <source>
        <dbReference type="Proteomes" id="UP000663829"/>
    </source>
</evidence>
<dbReference type="EMBL" id="CAJOBC010004878">
    <property type="protein sequence ID" value="CAF3843843.1"/>
    <property type="molecule type" value="Genomic_DNA"/>
</dbReference>
<reference evidence="2" key="1">
    <citation type="submission" date="2021-02" db="EMBL/GenBank/DDBJ databases">
        <authorList>
            <person name="Nowell W R."/>
        </authorList>
    </citation>
    <scope>NUCLEOTIDE SEQUENCE</scope>
</reference>